<dbReference type="Proteomes" id="UP000716291">
    <property type="component" value="Unassembled WGS sequence"/>
</dbReference>
<feature type="compositionally biased region" description="Low complexity" evidence="1">
    <location>
        <begin position="1"/>
        <end position="23"/>
    </location>
</feature>
<proteinExistence type="predicted"/>
<evidence type="ECO:0000256" key="1">
    <source>
        <dbReference type="SAM" id="MobiDB-lite"/>
    </source>
</evidence>
<name>A0A9P6WS52_RHIOR</name>
<feature type="region of interest" description="Disordered" evidence="1">
    <location>
        <begin position="1"/>
        <end position="99"/>
    </location>
</feature>
<comment type="caution">
    <text evidence="2">The sequence shown here is derived from an EMBL/GenBank/DDBJ whole genome shotgun (WGS) entry which is preliminary data.</text>
</comment>
<sequence length="99" mass="10501">MAHAAGQHGPAAAAPPHLPHPQGQWPPGRCTHPGRVRVEDRGHAQPRARWQPRGLAGGAGHGRQRACRAAAAERRAAPRPAHQCGPAGHAGHCRSCRRR</sequence>
<keyword evidence="3" id="KW-1185">Reference proteome</keyword>
<protein>
    <submittedName>
        <fullName evidence="2">Uncharacterized protein</fullName>
    </submittedName>
</protein>
<accession>A0A9P6WS52</accession>
<organism evidence="2 3">
    <name type="scientific">Rhizopus oryzae</name>
    <name type="common">Mucormycosis agent</name>
    <name type="synonym">Rhizopus arrhizus var. delemar</name>
    <dbReference type="NCBI Taxonomy" id="64495"/>
    <lineage>
        <taxon>Eukaryota</taxon>
        <taxon>Fungi</taxon>
        <taxon>Fungi incertae sedis</taxon>
        <taxon>Mucoromycota</taxon>
        <taxon>Mucoromycotina</taxon>
        <taxon>Mucoromycetes</taxon>
        <taxon>Mucorales</taxon>
        <taxon>Mucorineae</taxon>
        <taxon>Rhizopodaceae</taxon>
        <taxon>Rhizopus</taxon>
    </lineage>
</organism>
<reference evidence="2" key="1">
    <citation type="journal article" date="2020" name="Microb. Genom.">
        <title>Genetic diversity of clinical and environmental Mucorales isolates obtained from an investigation of mucormycosis cases among solid organ transplant recipients.</title>
        <authorList>
            <person name="Nguyen M.H."/>
            <person name="Kaul D."/>
            <person name="Muto C."/>
            <person name="Cheng S.J."/>
            <person name="Richter R.A."/>
            <person name="Bruno V.M."/>
            <person name="Liu G."/>
            <person name="Beyhan S."/>
            <person name="Sundermann A.J."/>
            <person name="Mounaud S."/>
            <person name="Pasculle A.W."/>
            <person name="Nierman W.C."/>
            <person name="Driscoll E."/>
            <person name="Cumbie R."/>
            <person name="Clancy C.J."/>
            <person name="Dupont C.L."/>
        </authorList>
    </citation>
    <scope>NUCLEOTIDE SEQUENCE</scope>
    <source>
        <strain evidence="2">GL11</strain>
    </source>
</reference>
<gene>
    <name evidence="2" type="ORF">G6F64_015428</name>
</gene>
<dbReference type="AlphaFoldDB" id="A0A9P6WS52"/>
<evidence type="ECO:0000313" key="3">
    <source>
        <dbReference type="Proteomes" id="UP000716291"/>
    </source>
</evidence>
<dbReference type="EMBL" id="JAANQT010013820">
    <property type="protein sequence ID" value="KAG1273029.1"/>
    <property type="molecule type" value="Genomic_DNA"/>
</dbReference>
<evidence type="ECO:0000313" key="2">
    <source>
        <dbReference type="EMBL" id="KAG1273029.1"/>
    </source>
</evidence>